<evidence type="ECO:0000256" key="1">
    <source>
        <dbReference type="SAM" id="Phobius"/>
    </source>
</evidence>
<feature type="transmembrane region" description="Helical" evidence="1">
    <location>
        <begin position="200"/>
        <end position="218"/>
    </location>
</feature>
<feature type="transmembrane region" description="Helical" evidence="1">
    <location>
        <begin position="35"/>
        <end position="52"/>
    </location>
</feature>
<gene>
    <name evidence="3" type="ORF">PHACADRAFT_74407</name>
</gene>
<feature type="non-terminal residue" evidence="3">
    <location>
        <position position="243"/>
    </location>
</feature>
<organism evidence="3 4">
    <name type="scientific">Phanerochaete carnosa (strain HHB-10118-sp)</name>
    <name type="common">White-rot fungus</name>
    <name type="synonym">Peniophora carnosa</name>
    <dbReference type="NCBI Taxonomy" id="650164"/>
    <lineage>
        <taxon>Eukaryota</taxon>
        <taxon>Fungi</taxon>
        <taxon>Dikarya</taxon>
        <taxon>Basidiomycota</taxon>
        <taxon>Agaricomycotina</taxon>
        <taxon>Agaricomycetes</taxon>
        <taxon>Polyporales</taxon>
        <taxon>Phanerochaetaceae</taxon>
        <taxon>Phanerochaete</taxon>
    </lineage>
</organism>
<dbReference type="KEGG" id="pco:PHACADRAFT_74407"/>
<proteinExistence type="predicted"/>
<dbReference type="HOGENOM" id="CLU_018688_1_1_1"/>
<accession>K5VWH7</accession>
<dbReference type="Pfam" id="PF20153">
    <property type="entry name" value="DUF6535"/>
    <property type="match status" value="1"/>
</dbReference>
<keyword evidence="1" id="KW-1133">Transmembrane helix</keyword>
<keyword evidence="4" id="KW-1185">Reference proteome</keyword>
<dbReference type="GeneID" id="18920293"/>
<protein>
    <recommendedName>
        <fullName evidence="2">DUF6535 domain-containing protein</fullName>
    </recommendedName>
</protein>
<keyword evidence="1" id="KW-0812">Transmembrane</keyword>
<dbReference type="InterPro" id="IPR045338">
    <property type="entry name" value="DUF6535"/>
</dbReference>
<dbReference type="Proteomes" id="UP000008370">
    <property type="component" value="Unassembled WGS sequence"/>
</dbReference>
<keyword evidence="1" id="KW-0472">Membrane</keyword>
<name>K5VWH7_PHACS</name>
<feature type="non-terminal residue" evidence="3">
    <location>
        <position position="1"/>
    </location>
</feature>
<evidence type="ECO:0000313" key="3">
    <source>
        <dbReference type="EMBL" id="EKM51170.1"/>
    </source>
</evidence>
<reference evidence="3 4" key="1">
    <citation type="journal article" date="2012" name="BMC Genomics">
        <title>Comparative genomics of the white-rot fungi, Phanerochaete carnosa and P. chrysosporium, to elucidate the genetic basis of the distinct wood types they colonize.</title>
        <authorList>
            <person name="Suzuki H."/>
            <person name="MacDonald J."/>
            <person name="Syed K."/>
            <person name="Salamov A."/>
            <person name="Hori C."/>
            <person name="Aerts A."/>
            <person name="Henrissat B."/>
            <person name="Wiebenga A."/>
            <person name="vanKuyk P.A."/>
            <person name="Barry K."/>
            <person name="Lindquist E."/>
            <person name="LaButti K."/>
            <person name="Lapidus A."/>
            <person name="Lucas S."/>
            <person name="Coutinho P."/>
            <person name="Gong Y."/>
            <person name="Samejima M."/>
            <person name="Mahadevan R."/>
            <person name="Abou-Zaid M."/>
            <person name="de Vries R.P."/>
            <person name="Igarashi K."/>
            <person name="Yadav J.S."/>
            <person name="Grigoriev I.V."/>
            <person name="Master E.R."/>
        </authorList>
    </citation>
    <scope>NUCLEOTIDE SEQUENCE [LARGE SCALE GENOMIC DNA]</scope>
    <source>
        <strain evidence="3 4">HHB-10118-sp</strain>
    </source>
</reference>
<dbReference type="EMBL" id="JH930477">
    <property type="protein sequence ID" value="EKM51170.1"/>
    <property type="molecule type" value="Genomic_DNA"/>
</dbReference>
<evidence type="ECO:0000259" key="2">
    <source>
        <dbReference type="Pfam" id="PF20153"/>
    </source>
</evidence>
<dbReference type="OrthoDB" id="3219854at2759"/>
<evidence type="ECO:0000313" key="4">
    <source>
        <dbReference type="Proteomes" id="UP000008370"/>
    </source>
</evidence>
<dbReference type="AlphaFoldDB" id="K5VWH7"/>
<dbReference type="InParanoid" id="K5VWH7"/>
<dbReference type="RefSeq" id="XP_007400324.1">
    <property type="nucleotide sequence ID" value="XM_007400262.1"/>
</dbReference>
<feature type="domain" description="DUF6535" evidence="2">
    <location>
        <begin position="11"/>
        <end position="187"/>
    </location>
</feature>
<sequence length="243" mass="26969">VQIQEVQMPSWHAIANAVQSIDDVKIKDCKEDVDTLLVFAGLFSAVMTSFIIESYTFLQTDSGSEIASLLRQIVAANYTISANHVNSTVPIPATFASDPPPWALRINELWFASLICSLATASVGMLVKQWLKEYAAFARVSPRERLQVRQFRNPGLSTWMVLEIAAALPILLQISLGLFFIGLCFFTAAVDPRLGRSSLFLVNSWAFFVLMTVVAPLFSPRCPFKLPLLKGLTKGLRNYVVRP</sequence>
<feature type="transmembrane region" description="Helical" evidence="1">
    <location>
        <begin position="159"/>
        <end position="188"/>
    </location>
</feature>